<comment type="caution">
    <text evidence="3">The sequence shown here is derived from an EMBL/GenBank/DDBJ whole genome shotgun (WGS) entry which is preliminary data.</text>
</comment>
<reference evidence="3 4" key="1">
    <citation type="submission" date="2016-08" db="EMBL/GenBank/DDBJ databases">
        <title>A Parts List for Fungal Cellulosomes Revealed by Comparative Genomics.</title>
        <authorList>
            <consortium name="DOE Joint Genome Institute"/>
            <person name="Haitjema C.H."/>
            <person name="Gilmore S.P."/>
            <person name="Henske J.K."/>
            <person name="Solomon K.V."/>
            <person name="De Groot R."/>
            <person name="Kuo A."/>
            <person name="Mondo S.J."/>
            <person name="Salamov A.A."/>
            <person name="Labutti K."/>
            <person name="Zhao Z."/>
            <person name="Chiniquy J."/>
            <person name="Barry K."/>
            <person name="Brewer H.M."/>
            <person name="Purvine S.O."/>
            <person name="Wright A.T."/>
            <person name="Boxma B."/>
            <person name="Van Alen T."/>
            <person name="Hackstein J.H."/>
            <person name="Baker S.E."/>
            <person name="Grigoriev I.V."/>
            <person name="O'Malley M.A."/>
        </authorList>
    </citation>
    <scope>NUCLEOTIDE SEQUENCE [LARGE SCALE GENOMIC DNA]</scope>
    <source>
        <strain evidence="3 4">S4</strain>
    </source>
</reference>
<name>A0A1Y1VQ82_9FUNG</name>
<feature type="compositionally biased region" description="Low complexity" evidence="2">
    <location>
        <begin position="253"/>
        <end position="273"/>
    </location>
</feature>
<dbReference type="InterPro" id="IPR027417">
    <property type="entry name" value="P-loop_NTPase"/>
</dbReference>
<dbReference type="Pfam" id="PF00612">
    <property type="entry name" value="IQ"/>
    <property type="match status" value="2"/>
</dbReference>
<dbReference type="OrthoDB" id="190375at2759"/>
<protein>
    <submittedName>
        <fullName evidence="3">Uncharacterized protein</fullName>
    </submittedName>
</protein>
<accession>A0A1Y1VQ82</accession>
<keyword evidence="4" id="KW-1185">Reference proteome</keyword>
<gene>
    <name evidence="3" type="ORF">BCR32DRAFT_298434</name>
</gene>
<dbReference type="Proteomes" id="UP000193944">
    <property type="component" value="Unassembled WGS sequence"/>
</dbReference>
<dbReference type="SUPFAM" id="SSF52540">
    <property type="entry name" value="P-loop containing nucleoside triphosphate hydrolases"/>
    <property type="match status" value="1"/>
</dbReference>
<feature type="region of interest" description="Disordered" evidence="2">
    <location>
        <begin position="228"/>
        <end position="320"/>
    </location>
</feature>
<dbReference type="PROSITE" id="PS50096">
    <property type="entry name" value="IQ"/>
    <property type="match status" value="2"/>
</dbReference>
<feature type="compositionally biased region" description="Polar residues" evidence="2">
    <location>
        <begin position="274"/>
        <end position="320"/>
    </location>
</feature>
<reference evidence="3 4" key="2">
    <citation type="submission" date="2016-08" db="EMBL/GenBank/DDBJ databases">
        <title>Pervasive Adenine N6-methylation of Active Genes in Fungi.</title>
        <authorList>
            <consortium name="DOE Joint Genome Institute"/>
            <person name="Mondo S.J."/>
            <person name="Dannebaum R.O."/>
            <person name="Kuo R.C."/>
            <person name="Labutti K."/>
            <person name="Haridas S."/>
            <person name="Kuo A."/>
            <person name="Salamov A."/>
            <person name="Ahrendt S.R."/>
            <person name="Lipzen A."/>
            <person name="Sullivan W."/>
            <person name="Andreopoulos W.B."/>
            <person name="Clum A."/>
            <person name="Lindquist E."/>
            <person name="Daum C."/>
            <person name="Ramamoorthy G.K."/>
            <person name="Gryganskyi A."/>
            <person name="Culley D."/>
            <person name="Magnuson J.K."/>
            <person name="James T.Y."/>
            <person name="O'Malley M.A."/>
            <person name="Stajich J.E."/>
            <person name="Spatafora J.W."/>
            <person name="Visel A."/>
            <person name="Grigoriev I.V."/>
        </authorList>
    </citation>
    <scope>NUCLEOTIDE SEQUENCE [LARGE SCALE GENOMIC DNA]</scope>
    <source>
        <strain evidence="3 4">S4</strain>
    </source>
</reference>
<organism evidence="3 4">
    <name type="scientific">Anaeromyces robustus</name>
    <dbReference type="NCBI Taxonomy" id="1754192"/>
    <lineage>
        <taxon>Eukaryota</taxon>
        <taxon>Fungi</taxon>
        <taxon>Fungi incertae sedis</taxon>
        <taxon>Chytridiomycota</taxon>
        <taxon>Chytridiomycota incertae sedis</taxon>
        <taxon>Neocallimastigomycetes</taxon>
        <taxon>Neocallimastigales</taxon>
        <taxon>Neocallimastigaceae</taxon>
        <taxon>Anaeromyces</taxon>
    </lineage>
</organism>
<evidence type="ECO:0000313" key="4">
    <source>
        <dbReference type="Proteomes" id="UP000193944"/>
    </source>
</evidence>
<dbReference type="InterPro" id="IPR000048">
    <property type="entry name" value="IQ_motif_EF-hand-BS"/>
</dbReference>
<dbReference type="CDD" id="cd23767">
    <property type="entry name" value="IQCD"/>
    <property type="match status" value="1"/>
</dbReference>
<sequence length="557" mass="65962">MAIAFAKLYETNGKLIYDEYFQRLKEEEENRVREHDAASLIQLVWHEYKERKYRKLLFKAVVSIQKYYRGYISRVRTKKRIIEENKRKHKRYYNEKAILIQKIWRGYYSRKEIFDYYAYKQYLKEVTKYTFKVNEEIKQHAEQQRKQMESEFFENEEKKIQDMAGRIHHVLSTKVIDGVCKYPNVELIKMYQEKAYENELKKIGILPMSSSSIPKKLKYINTIKKSRPTTSSFTTYSKHQHHLSTPSKIPIFTTTTTTNNNNNSNSNSNSNNNFQNSLKSSSIPRPPSYHSSSQRPSKRYSWSASYTNNNNNISKKSVNTPSSYYASNDIMLTEEEGSYSSLTSLQDQDQDIYTLNEKLLSNLNISDKIEYTGYENENYTEILKRKDKLLPPISSIPESIIKNSEALKEWKKKNINRPRSMIPLQKEIIFKEDIPPEYLKKKADGPFMPTYLLNRKLKGPNPEEFSLRNQTDIYETPNKLKEEKIDNDKKILYGPFKLGNRSLPYKYTNVLEHNEPWVQPKDPNLVISETAKFEGKHDFRTRFPSPVCYDAYKEDFE</sequence>
<dbReference type="EMBL" id="MCFG01000634">
    <property type="protein sequence ID" value="ORX63437.1"/>
    <property type="molecule type" value="Genomic_DNA"/>
</dbReference>
<evidence type="ECO:0000313" key="3">
    <source>
        <dbReference type="EMBL" id="ORX63437.1"/>
    </source>
</evidence>
<proteinExistence type="predicted"/>
<evidence type="ECO:0000256" key="2">
    <source>
        <dbReference type="SAM" id="MobiDB-lite"/>
    </source>
</evidence>
<dbReference type="SMART" id="SM00015">
    <property type="entry name" value="IQ"/>
    <property type="match status" value="2"/>
</dbReference>
<feature type="compositionally biased region" description="Polar residues" evidence="2">
    <location>
        <begin position="228"/>
        <end position="247"/>
    </location>
</feature>
<evidence type="ECO:0000256" key="1">
    <source>
        <dbReference type="SAM" id="Coils"/>
    </source>
</evidence>
<keyword evidence="1" id="KW-0175">Coiled coil</keyword>
<dbReference type="AlphaFoldDB" id="A0A1Y1VQ82"/>
<dbReference type="STRING" id="1754192.A0A1Y1VQ82"/>
<feature type="coiled-coil region" evidence="1">
    <location>
        <begin position="131"/>
        <end position="158"/>
    </location>
</feature>
<dbReference type="Gene3D" id="1.20.5.190">
    <property type="match status" value="1"/>
</dbReference>